<proteinExistence type="predicted"/>
<name>A0A438LYW5_9ACTN</name>
<keyword evidence="2" id="KW-1185">Reference proteome</keyword>
<organism evidence="1 2">
    <name type="scientific">Nonomuraea polychroma</name>
    <dbReference type="NCBI Taxonomy" id="46176"/>
    <lineage>
        <taxon>Bacteria</taxon>
        <taxon>Bacillati</taxon>
        <taxon>Actinomycetota</taxon>
        <taxon>Actinomycetes</taxon>
        <taxon>Streptosporangiales</taxon>
        <taxon>Streptosporangiaceae</taxon>
        <taxon>Nonomuraea</taxon>
    </lineage>
</organism>
<protein>
    <submittedName>
        <fullName evidence="1">Uncharacterized protein</fullName>
    </submittedName>
</protein>
<dbReference type="EMBL" id="SAUN01000001">
    <property type="protein sequence ID" value="RVX38493.1"/>
    <property type="molecule type" value="Genomic_DNA"/>
</dbReference>
<accession>A0A438LYW5</accession>
<dbReference type="Proteomes" id="UP000284824">
    <property type="component" value="Unassembled WGS sequence"/>
</dbReference>
<dbReference type="AlphaFoldDB" id="A0A438LYW5"/>
<gene>
    <name evidence="1" type="ORF">EDD27_0805</name>
</gene>
<sequence length="36" mass="4293">MPMKLRTGTHKVNISYMTYMEIALARLGWYRSMEGR</sequence>
<reference evidence="1 2" key="1">
    <citation type="submission" date="2019-01" db="EMBL/GenBank/DDBJ databases">
        <title>Sequencing the genomes of 1000 actinobacteria strains.</title>
        <authorList>
            <person name="Klenk H.-P."/>
        </authorList>
    </citation>
    <scope>NUCLEOTIDE SEQUENCE [LARGE SCALE GENOMIC DNA]</scope>
    <source>
        <strain evidence="1 2">DSM 43925</strain>
    </source>
</reference>
<evidence type="ECO:0000313" key="1">
    <source>
        <dbReference type="EMBL" id="RVX38493.1"/>
    </source>
</evidence>
<evidence type="ECO:0000313" key="2">
    <source>
        <dbReference type="Proteomes" id="UP000284824"/>
    </source>
</evidence>
<comment type="caution">
    <text evidence="1">The sequence shown here is derived from an EMBL/GenBank/DDBJ whole genome shotgun (WGS) entry which is preliminary data.</text>
</comment>